<dbReference type="GeneID" id="24111880"/>
<protein>
    <submittedName>
        <fullName evidence="2">Uncharacterized protein</fullName>
    </submittedName>
</protein>
<reference evidence="3" key="1">
    <citation type="journal article" date="2013" name="Genome Announc.">
        <title>Draft genome sequence of the basidiomycetous yeast-like fungus Pseudozyma hubeiensis SY62, which produces an abundant amount of the biosurfactant mannosylerythritol lipids.</title>
        <authorList>
            <person name="Konishi M."/>
            <person name="Hatada Y."/>
            <person name="Horiuchi J."/>
        </authorList>
    </citation>
    <scope>NUCLEOTIDE SEQUENCE [LARGE SCALE GENOMIC DNA]</scope>
    <source>
        <strain evidence="3">SY62</strain>
    </source>
</reference>
<feature type="compositionally biased region" description="Pro residues" evidence="1">
    <location>
        <begin position="226"/>
        <end position="241"/>
    </location>
</feature>
<evidence type="ECO:0000256" key="1">
    <source>
        <dbReference type="SAM" id="MobiDB-lite"/>
    </source>
</evidence>
<gene>
    <name evidence="2" type="ORF">PHSY_006611</name>
</gene>
<feature type="compositionally biased region" description="Low complexity" evidence="1">
    <location>
        <begin position="189"/>
        <end position="203"/>
    </location>
</feature>
<dbReference type="RefSeq" id="XP_012192601.1">
    <property type="nucleotide sequence ID" value="XM_012337211.1"/>
</dbReference>
<feature type="region of interest" description="Disordered" evidence="1">
    <location>
        <begin position="819"/>
        <end position="838"/>
    </location>
</feature>
<keyword evidence="3" id="KW-1185">Reference proteome</keyword>
<accession>R9PCD1</accession>
<feature type="compositionally biased region" description="Low complexity" evidence="1">
    <location>
        <begin position="242"/>
        <end position="255"/>
    </location>
</feature>
<name>R9PCD1_PSEHS</name>
<dbReference type="AlphaFoldDB" id="R9PCD1"/>
<evidence type="ECO:0000313" key="2">
    <source>
        <dbReference type="EMBL" id="GAC99014.1"/>
    </source>
</evidence>
<proteinExistence type="predicted"/>
<dbReference type="Proteomes" id="UP000014071">
    <property type="component" value="Unassembled WGS sequence"/>
</dbReference>
<dbReference type="eggNOG" id="ENOG502QQXV">
    <property type="taxonomic scope" value="Eukaryota"/>
</dbReference>
<sequence>MQRRHTAMPYGMSHGKSHMSNLQRGGSGDDATRQSRKSHTGTERRACRAILTLHSTVRLQNGSLTRRCSLRLRGLRRVLCRTDARFNREAAKRLCASATLVILDFFGKTRPTTPVVVKTLKRAAAVPATDAASPSPSSSSKHNAFAARKAQRDEVAGTSAGSKSREPDSPSTPSSTPSSSKTFGWTPASRLLRSTPPSSTRPSQASVWTPSSPPSPCGASTLPASLWPPLPSPLPSTPPRQPSSSPSPSSQTPPTASGPPSRPGRFAPRSFSLRAEGTGNRGLSRHGHLAKVAGRKVLGLPAPLPIRRLERSQVAGAGSYPGRNGIKKVKVVIKHTFYKPSKTDPRQYWYWCVSVNGYGRDVQKKKTNYLKLVFATEREAKRCQAVWKRLIAQHHALLDFKEIRNLVREVVYPLEVQEQLDGGRRFNFQNHGVESILRHRRCQLFRDGVCTVRHVCFSCKRIVPCMEVGVEVQCFDCSIRRWGQIWGSSKLEDTVKLIAKRDARRSGAEESLSITEAGRLHADPHRRSPFAMSAARFLHEQNDAAKDELVAVLRRVMRGGAVGSLASDPTAVAVAEVDRIGETYAFSLFLNVKERLTAFSPSIDLRYQVDGVHRLESCWVVPRWYNLAKKHGLGVMVELTILAAQLRHSHSQGRLPAALADIARLAARLQPLDEVSQEWHTLKGQAIQGRQRLVLAEQIEIVEQLFHGRARDAVDVVHALADGPYTMAITNNGVTVKELRKMWPETSPAVQGFVQGFVEPFLAAHAHTNTLKRNGDGFPTFFWGEDTSTKEVCEFLFGRGKRAREVCDRRNTKMFALEEEQGEEDSVEKEGAGHGSDGHRWMGPLAVAAYMLMSAAEATAGDAVGDPFDGQSLPDAWSGLPLFSGPTTLIAHKDHGRFFHLGFETNAPRYGDWQPDLVNARMELYKSNWMVQALRVSTLVAILQATRQQCRMWLAILVRVGLVERGAQEARQALQGELDVESVVRHFGTNGVSTLELGWSRRRLLLGQGKEVQETALYTGGEDGEQRIRCRSPSEIGFASSSHRTQTDQARIGELASLPAKNERLYDHGDLLDAG</sequence>
<feature type="compositionally biased region" description="Basic and acidic residues" evidence="1">
    <location>
        <begin position="828"/>
        <end position="838"/>
    </location>
</feature>
<feature type="region of interest" description="Disordered" evidence="1">
    <location>
        <begin position="1"/>
        <end position="44"/>
    </location>
</feature>
<dbReference type="HOGENOM" id="CLU_286995_0_0_1"/>
<feature type="region of interest" description="Disordered" evidence="1">
    <location>
        <begin position="126"/>
        <end position="286"/>
    </location>
</feature>
<evidence type="ECO:0000313" key="3">
    <source>
        <dbReference type="Proteomes" id="UP000014071"/>
    </source>
</evidence>
<feature type="compositionally biased region" description="Low complexity" evidence="1">
    <location>
        <begin position="126"/>
        <end position="140"/>
    </location>
</feature>
<dbReference type="EMBL" id="DF238822">
    <property type="protein sequence ID" value="GAC99014.1"/>
    <property type="molecule type" value="Genomic_DNA"/>
</dbReference>
<feature type="compositionally biased region" description="Low complexity" evidence="1">
    <location>
        <begin position="169"/>
        <end position="180"/>
    </location>
</feature>
<organism evidence="2 3">
    <name type="scientific">Pseudozyma hubeiensis (strain SY62)</name>
    <name type="common">Yeast</name>
    <dbReference type="NCBI Taxonomy" id="1305764"/>
    <lineage>
        <taxon>Eukaryota</taxon>
        <taxon>Fungi</taxon>
        <taxon>Dikarya</taxon>
        <taxon>Basidiomycota</taxon>
        <taxon>Ustilaginomycotina</taxon>
        <taxon>Ustilaginomycetes</taxon>
        <taxon>Ustilaginales</taxon>
        <taxon>Ustilaginaceae</taxon>
        <taxon>Pseudozyma</taxon>
    </lineage>
</organism>